<feature type="transmembrane region" description="Helical" evidence="1">
    <location>
        <begin position="127"/>
        <end position="147"/>
    </location>
</feature>
<keyword evidence="4" id="KW-1185">Reference proteome</keyword>
<sequence length="331" mass="34508">MGLRGRFLSVAVGWFALLTVVLVAVPLALRNRLPEPMASHWGPSGAPDGSMPFAVLLALQVGIWVLIGGGACAGALRDSWVLRRRASRMGLGALLCGGGLFLVGLQLVTLSANLDVPTWSGAASLSWGALLVVAVMLLGGWLGALAARPGPDESPRSSGTATETIPLRPGQRTVWVSSVRNGWVSGIGGSLLAAGAGFAAVALLNGNDALWPHSVIMIVTGLLALTFSSARVQITEDCLRISYGPLRRPRKHIPIERVQRAWSEERSPWEVGGWGIRGMPGAATVMLRSGECLVVGYVSGGRFTISIDDAEHGAALLNTLVARAPTSTGSS</sequence>
<feature type="transmembrane region" description="Helical" evidence="1">
    <location>
        <begin position="182"/>
        <end position="204"/>
    </location>
</feature>
<dbReference type="AlphaFoldDB" id="A0A239A1M9"/>
<keyword evidence="1" id="KW-0472">Membrane</keyword>
<proteinExistence type="predicted"/>
<feature type="transmembrane region" description="Helical" evidence="1">
    <location>
        <begin position="7"/>
        <end position="29"/>
    </location>
</feature>
<evidence type="ECO:0000313" key="3">
    <source>
        <dbReference type="EMBL" id="SNR89555.1"/>
    </source>
</evidence>
<dbReference type="InterPro" id="IPR012867">
    <property type="entry name" value="DUF1648"/>
</dbReference>
<accession>A0A239A1M9</accession>
<feature type="transmembrane region" description="Helical" evidence="1">
    <location>
        <begin position="88"/>
        <end position="107"/>
    </location>
</feature>
<evidence type="ECO:0000256" key="1">
    <source>
        <dbReference type="SAM" id="Phobius"/>
    </source>
</evidence>
<feature type="transmembrane region" description="Helical" evidence="1">
    <location>
        <begin position="210"/>
        <end position="230"/>
    </location>
</feature>
<dbReference type="Proteomes" id="UP000198282">
    <property type="component" value="Unassembled WGS sequence"/>
</dbReference>
<evidence type="ECO:0000259" key="2">
    <source>
        <dbReference type="Pfam" id="PF07853"/>
    </source>
</evidence>
<protein>
    <recommendedName>
        <fullName evidence="2">DUF1648 domain-containing protein</fullName>
    </recommendedName>
</protein>
<dbReference type="EMBL" id="FZOD01000001">
    <property type="protein sequence ID" value="SNR89555.1"/>
    <property type="molecule type" value="Genomic_DNA"/>
</dbReference>
<feature type="transmembrane region" description="Helical" evidence="1">
    <location>
        <begin position="49"/>
        <end position="76"/>
    </location>
</feature>
<name>A0A239A1M9_9ACTN</name>
<keyword evidence="1" id="KW-0812">Transmembrane</keyword>
<evidence type="ECO:0000313" key="4">
    <source>
        <dbReference type="Proteomes" id="UP000198282"/>
    </source>
</evidence>
<gene>
    <name evidence="3" type="ORF">SAMN05216276_100169</name>
</gene>
<keyword evidence="1" id="KW-1133">Transmembrane helix</keyword>
<dbReference type="Pfam" id="PF07853">
    <property type="entry name" value="DUF1648"/>
    <property type="match status" value="1"/>
</dbReference>
<dbReference type="RefSeq" id="WP_089205092.1">
    <property type="nucleotide sequence ID" value="NZ_FZOD01000001.1"/>
</dbReference>
<reference evidence="3 4" key="1">
    <citation type="submission" date="2017-06" db="EMBL/GenBank/DDBJ databases">
        <authorList>
            <person name="Kim H.J."/>
            <person name="Triplett B.A."/>
        </authorList>
    </citation>
    <scope>NUCLEOTIDE SEQUENCE [LARGE SCALE GENOMIC DNA]</scope>
    <source>
        <strain evidence="3 4">CGMCC 4.2132</strain>
    </source>
</reference>
<feature type="domain" description="DUF1648" evidence="2">
    <location>
        <begin position="17"/>
        <end position="57"/>
    </location>
</feature>
<organism evidence="3 4">
    <name type="scientific">Streptosporangium subroseum</name>
    <dbReference type="NCBI Taxonomy" id="106412"/>
    <lineage>
        <taxon>Bacteria</taxon>
        <taxon>Bacillati</taxon>
        <taxon>Actinomycetota</taxon>
        <taxon>Actinomycetes</taxon>
        <taxon>Streptosporangiales</taxon>
        <taxon>Streptosporangiaceae</taxon>
        <taxon>Streptosporangium</taxon>
    </lineage>
</organism>